<evidence type="ECO:0000256" key="5">
    <source>
        <dbReference type="ARBA" id="ARBA00022840"/>
    </source>
</evidence>
<dbReference type="EC" id="5.6.2.4" evidence="9"/>
<dbReference type="SMART" id="SM00973">
    <property type="entry name" value="Sec63"/>
    <property type="match status" value="1"/>
</dbReference>
<dbReference type="InterPro" id="IPR001650">
    <property type="entry name" value="Helicase_C-like"/>
</dbReference>
<evidence type="ECO:0000256" key="1">
    <source>
        <dbReference type="ARBA" id="ARBA00010140"/>
    </source>
</evidence>
<keyword evidence="5" id="KW-0067">ATP-binding</keyword>
<evidence type="ECO:0000256" key="6">
    <source>
        <dbReference type="ARBA" id="ARBA00023235"/>
    </source>
</evidence>
<dbReference type="Gene3D" id="3.40.50.300">
    <property type="entry name" value="P-loop containing nucleotide triphosphate hydrolases"/>
    <property type="match status" value="2"/>
</dbReference>
<feature type="domain" description="Helicase ATP-binding" evidence="12">
    <location>
        <begin position="45"/>
        <end position="229"/>
    </location>
</feature>
<feature type="region of interest" description="Disordered" evidence="11">
    <location>
        <begin position="871"/>
        <end position="917"/>
    </location>
</feature>
<evidence type="ECO:0000313" key="15">
    <source>
        <dbReference type="Proteomes" id="UP000311382"/>
    </source>
</evidence>
<dbReference type="CDD" id="cd18795">
    <property type="entry name" value="SF2_C_Ski2"/>
    <property type="match status" value="1"/>
</dbReference>
<evidence type="ECO:0000256" key="4">
    <source>
        <dbReference type="ARBA" id="ARBA00022806"/>
    </source>
</evidence>
<evidence type="ECO:0000313" key="14">
    <source>
        <dbReference type="EMBL" id="TNY19881.1"/>
    </source>
</evidence>
<dbReference type="PROSITE" id="PS51192">
    <property type="entry name" value="HELICASE_ATP_BIND_1"/>
    <property type="match status" value="1"/>
</dbReference>
<dbReference type="InterPro" id="IPR027417">
    <property type="entry name" value="P-loop_NTPase"/>
</dbReference>
<feature type="compositionally biased region" description="Low complexity" evidence="11">
    <location>
        <begin position="908"/>
        <end position="917"/>
    </location>
</feature>
<evidence type="ECO:0000256" key="9">
    <source>
        <dbReference type="ARBA" id="ARBA00034808"/>
    </source>
</evidence>
<dbReference type="Pfam" id="PF00270">
    <property type="entry name" value="DEAD"/>
    <property type="match status" value="1"/>
</dbReference>
<dbReference type="SMART" id="SM00490">
    <property type="entry name" value="HELICc"/>
    <property type="match status" value="1"/>
</dbReference>
<proteinExistence type="inferred from homology"/>
<dbReference type="InterPro" id="IPR014001">
    <property type="entry name" value="Helicase_ATP-bd"/>
</dbReference>
<dbReference type="InterPro" id="IPR052247">
    <property type="entry name" value="Meiotic_Crossover_Helicase"/>
</dbReference>
<reference evidence="14 15" key="1">
    <citation type="submission" date="2019-03" db="EMBL/GenBank/DDBJ databases">
        <title>Rhodosporidium diobovatum UCD-FST 08-225 genome sequencing, assembly, and annotation.</title>
        <authorList>
            <person name="Fakankun I.U."/>
            <person name="Fristensky B."/>
            <person name="Levin D.B."/>
        </authorList>
    </citation>
    <scope>NUCLEOTIDE SEQUENCE [LARGE SCALE GENOMIC DNA]</scope>
    <source>
        <strain evidence="14 15">UCD-FST 08-225</strain>
    </source>
</reference>
<dbReference type="Pfam" id="PF00271">
    <property type="entry name" value="Helicase_C"/>
    <property type="match status" value="1"/>
</dbReference>
<keyword evidence="6" id="KW-0413">Isomerase</keyword>
<dbReference type="FunFam" id="1.10.10.10:FF:000012">
    <property type="entry name" value="U5 small nuclear ribonucleoprotein helicase"/>
    <property type="match status" value="1"/>
</dbReference>
<accession>A0A5C5FW14</accession>
<evidence type="ECO:0000256" key="3">
    <source>
        <dbReference type="ARBA" id="ARBA00022801"/>
    </source>
</evidence>
<dbReference type="GO" id="GO:0051321">
    <property type="term" value="P:meiotic cell cycle"/>
    <property type="evidence" value="ECO:0007669"/>
    <property type="project" value="UniProtKB-KW"/>
</dbReference>
<evidence type="ECO:0000259" key="12">
    <source>
        <dbReference type="PROSITE" id="PS51192"/>
    </source>
</evidence>
<feature type="region of interest" description="Disordered" evidence="11">
    <location>
        <begin position="929"/>
        <end position="999"/>
    </location>
</feature>
<comment type="similarity">
    <text evidence="1">Belongs to the helicase family. SKI2 subfamily.</text>
</comment>
<dbReference type="InterPro" id="IPR036388">
    <property type="entry name" value="WH-like_DNA-bd_sf"/>
</dbReference>
<dbReference type="OrthoDB" id="5575at2759"/>
<feature type="domain" description="Helicase C-terminal" evidence="13">
    <location>
        <begin position="275"/>
        <end position="479"/>
    </location>
</feature>
<evidence type="ECO:0000256" key="2">
    <source>
        <dbReference type="ARBA" id="ARBA00022741"/>
    </source>
</evidence>
<evidence type="ECO:0000256" key="7">
    <source>
        <dbReference type="ARBA" id="ARBA00023254"/>
    </source>
</evidence>
<keyword evidence="2" id="KW-0547">Nucleotide-binding</keyword>
<keyword evidence="15" id="KW-1185">Reference proteome</keyword>
<sequence>MPGGGGGTTVRKQGIKLRPVSELPDAFRSLWRFGVFNAVQSVCFDTVYKTDENVVVSAPTGAGKTVLFELAILRLFTSSPSNEAKVLYMAPTKSLCSERTLDWKRKFEHGLGWAVQELTGDSDTSTSAWREFANARIIVTTPEKWDAMTRKWHDHGSTLAVADLACSSLMHSVDEVHSVGADVRGAVLEVVVSRMKTLGTSTRFVAVSATVPNIHDVAEWLGASPSSREPGSRPHSPAKVFQFDDEFRPCKLQKVVIGYPRNGNEFAFANALNFKLFELVRQYSSGKPVLIFCNTRKGCLQAAEALAKEYKQALAWASSRARLAWPKPPRSEYKTSDKHLAALLENGIATHHAGMDSNDRRLVERLFVDGSISIVCSTSTLAVGVNLPARMVIIRGTKAFIDGQNKDYSDLEVLQMIGRAGRPQFDTTGIGTSLCVLTAAFESCSLLTCSSCSLHKTLTEHVNSEITLRTITDVQSGLHWLRSTFLYVRITKNPAYYAIGGGKMSPEQRLEEICLEAIKELVDSGVVDRQEDELSATPLTLHASPEFGDIMSKFYISHKTFLALKDLPLKSNMRTLLETLSASTEFSSYRFRQGEKSTQADLAFREQNLRFPTAKVSSTADRVMILIQLVLDGVPGSELKTDNINPLLDARAIFSAAVRIIKCMVDVGVEREDGAIRTMLELLRSLNGRCWDGSSFVLRQLDGVGEKSYKVLVTNGIKGFEDVRACEPDRLEVLLGRKPPYGRKLIAQATTLPQFEVTLTAGNEEVLSGHSGVQVELSVDLRLVLTKPLPAVKKGTTKLWVSLATTTSDGEFIDFRRTRIDSLLKSPKQFDLSVVLVKPSQRIVVSASCDLIAGSEVKAVYKPETRASEFPIPSTLSHSCAQTVEPEPWSRRSRPDGRRRRRPGNGTAPSASFAFSSSRSCPALIRSHRLQRPAQQPIRPQAKEVKSKVVRAAQQTHDSEEDEPAKATAPAPRRRPDGKYECNHACGTLVPPRPRTRAD</sequence>
<dbReference type="EMBL" id="SOZI01000082">
    <property type="protein sequence ID" value="TNY19881.1"/>
    <property type="molecule type" value="Genomic_DNA"/>
</dbReference>
<comment type="catalytic activity">
    <reaction evidence="8">
        <text>Couples ATP hydrolysis with the unwinding of duplex DNA by translocating in the 3'-5' direction.</text>
        <dbReference type="EC" id="5.6.2.4"/>
    </reaction>
</comment>
<protein>
    <recommendedName>
        <fullName evidence="9">DNA 3'-5' helicase</fullName>
        <ecNumber evidence="9">5.6.2.4</ecNumber>
    </recommendedName>
</protein>
<dbReference type="Pfam" id="PF23445">
    <property type="entry name" value="WHD_SNRNP200"/>
    <property type="match status" value="1"/>
</dbReference>
<evidence type="ECO:0000259" key="13">
    <source>
        <dbReference type="PROSITE" id="PS51194"/>
    </source>
</evidence>
<dbReference type="GO" id="GO:0005524">
    <property type="term" value="F:ATP binding"/>
    <property type="evidence" value="ECO:0007669"/>
    <property type="project" value="UniProtKB-KW"/>
</dbReference>
<dbReference type="InterPro" id="IPR057842">
    <property type="entry name" value="WH_MER3"/>
</dbReference>
<keyword evidence="4" id="KW-0347">Helicase</keyword>
<dbReference type="GO" id="GO:0016787">
    <property type="term" value="F:hydrolase activity"/>
    <property type="evidence" value="ECO:0007669"/>
    <property type="project" value="UniProtKB-KW"/>
</dbReference>
<comment type="catalytic activity">
    <reaction evidence="10">
        <text>ATP + H2O = ADP + phosphate + H(+)</text>
        <dbReference type="Rhea" id="RHEA:13065"/>
        <dbReference type="ChEBI" id="CHEBI:15377"/>
        <dbReference type="ChEBI" id="CHEBI:15378"/>
        <dbReference type="ChEBI" id="CHEBI:30616"/>
        <dbReference type="ChEBI" id="CHEBI:43474"/>
        <dbReference type="ChEBI" id="CHEBI:456216"/>
        <dbReference type="EC" id="5.6.2.4"/>
    </reaction>
</comment>
<gene>
    <name evidence="14" type="ORF">DMC30DRAFT_353250</name>
</gene>
<dbReference type="InterPro" id="IPR011545">
    <property type="entry name" value="DEAD/DEAH_box_helicase_dom"/>
</dbReference>
<dbReference type="SUPFAM" id="SSF158702">
    <property type="entry name" value="Sec63 N-terminal domain-like"/>
    <property type="match status" value="1"/>
</dbReference>
<evidence type="ECO:0000256" key="11">
    <source>
        <dbReference type="SAM" id="MobiDB-lite"/>
    </source>
</evidence>
<dbReference type="STRING" id="5288.A0A5C5FW14"/>
<dbReference type="Gene3D" id="1.10.10.10">
    <property type="entry name" value="Winged helix-like DNA-binding domain superfamily/Winged helix DNA-binding domain"/>
    <property type="match status" value="1"/>
</dbReference>
<dbReference type="Gene3D" id="1.10.3380.10">
    <property type="entry name" value="Sec63 N-terminal domain-like domain"/>
    <property type="match status" value="1"/>
</dbReference>
<dbReference type="PANTHER" id="PTHR47835:SF3">
    <property type="entry name" value="HELICASE FOR MEIOSIS 1"/>
    <property type="match status" value="1"/>
</dbReference>
<dbReference type="SUPFAM" id="SSF52540">
    <property type="entry name" value="P-loop containing nucleoside triphosphate hydrolases"/>
    <property type="match status" value="1"/>
</dbReference>
<dbReference type="GO" id="GO:0043138">
    <property type="term" value="F:3'-5' DNA helicase activity"/>
    <property type="evidence" value="ECO:0007669"/>
    <property type="project" value="UniProtKB-EC"/>
</dbReference>
<dbReference type="PANTHER" id="PTHR47835">
    <property type="entry name" value="HFM1, ATP DEPENDENT DNA HELICASE HOMOLOG"/>
    <property type="match status" value="1"/>
</dbReference>
<dbReference type="InterPro" id="IPR004179">
    <property type="entry name" value="Sec63-dom"/>
</dbReference>
<dbReference type="Pfam" id="PF02889">
    <property type="entry name" value="Sec63"/>
    <property type="match status" value="1"/>
</dbReference>
<dbReference type="GO" id="GO:0003676">
    <property type="term" value="F:nucleic acid binding"/>
    <property type="evidence" value="ECO:0007669"/>
    <property type="project" value="InterPro"/>
</dbReference>
<organism evidence="14 15">
    <name type="scientific">Rhodotorula diobovata</name>
    <dbReference type="NCBI Taxonomy" id="5288"/>
    <lineage>
        <taxon>Eukaryota</taxon>
        <taxon>Fungi</taxon>
        <taxon>Dikarya</taxon>
        <taxon>Basidiomycota</taxon>
        <taxon>Pucciniomycotina</taxon>
        <taxon>Microbotryomycetes</taxon>
        <taxon>Sporidiobolales</taxon>
        <taxon>Sporidiobolaceae</taxon>
        <taxon>Rhodotorula</taxon>
    </lineage>
</organism>
<evidence type="ECO:0000256" key="8">
    <source>
        <dbReference type="ARBA" id="ARBA00034617"/>
    </source>
</evidence>
<dbReference type="AlphaFoldDB" id="A0A5C5FW14"/>
<keyword evidence="7" id="KW-0469">Meiosis</keyword>
<name>A0A5C5FW14_9BASI</name>
<dbReference type="Proteomes" id="UP000311382">
    <property type="component" value="Unassembled WGS sequence"/>
</dbReference>
<evidence type="ECO:0000256" key="10">
    <source>
        <dbReference type="ARBA" id="ARBA00048988"/>
    </source>
</evidence>
<comment type="caution">
    <text evidence="14">The sequence shown here is derived from an EMBL/GenBank/DDBJ whole genome shotgun (WGS) entry which is preliminary data.</text>
</comment>
<dbReference type="PROSITE" id="PS51194">
    <property type="entry name" value="HELICASE_CTER"/>
    <property type="match status" value="1"/>
</dbReference>
<keyword evidence="3 14" id="KW-0378">Hydrolase</keyword>
<dbReference type="SMART" id="SM00487">
    <property type="entry name" value="DEXDc"/>
    <property type="match status" value="1"/>
</dbReference>